<feature type="compositionally biased region" description="Basic and acidic residues" evidence="1">
    <location>
        <begin position="145"/>
        <end position="158"/>
    </location>
</feature>
<feature type="compositionally biased region" description="Basic and acidic residues" evidence="1">
    <location>
        <begin position="338"/>
        <end position="348"/>
    </location>
</feature>
<accession>A0A844RF51</accession>
<feature type="compositionally biased region" description="Basic and acidic residues" evidence="1">
    <location>
        <begin position="234"/>
        <end position="266"/>
    </location>
</feature>
<proteinExistence type="predicted"/>
<feature type="transmembrane region" description="Helical" evidence="2">
    <location>
        <begin position="368"/>
        <end position="391"/>
    </location>
</feature>
<evidence type="ECO:0000256" key="1">
    <source>
        <dbReference type="SAM" id="MobiDB-lite"/>
    </source>
</evidence>
<feature type="compositionally biased region" description="Polar residues" evidence="1">
    <location>
        <begin position="112"/>
        <end position="121"/>
    </location>
</feature>
<feature type="compositionally biased region" description="Basic and acidic residues" evidence="1">
    <location>
        <begin position="280"/>
        <end position="301"/>
    </location>
</feature>
<reference evidence="3 4" key="1">
    <citation type="submission" date="2019-11" db="EMBL/GenBank/DDBJ databases">
        <title>Whole genome shotgun sequencing (WGS) data from Adlercreutzia equolifaciens ResAG-91, Eggerthella lenta MRI-F36, MRI-F37, MRI-F40, ResAG-49, ResAG-88, ResAG-121, ResAG-145, and Gordonibacter sp. ResAG-5, ResAG-26, ResAG-43, ResAG-50, ResAG-59.</title>
        <authorList>
            <person name="Stoll D.A."/>
            <person name="Danylec N."/>
            <person name="Franz C.M.A.P."/>
            <person name="Huch M."/>
        </authorList>
    </citation>
    <scope>NUCLEOTIDE SEQUENCE [LARGE SCALE GENOMIC DNA]</scope>
    <source>
        <strain evidence="3 4">ResAG-88</strain>
    </source>
</reference>
<dbReference type="RefSeq" id="WP_156997015.1">
    <property type="nucleotide sequence ID" value="NZ_WPOM01000041.1"/>
</dbReference>
<feature type="compositionally biased region" description="Low complexity" evidence="1">
    <location>
        <begin position="48"/>
        <end position="61"/>
    </location>
</feature>
<evidence type="ECO:0000313" key="4">
    <source>
        <dbReference type="Proteomes" id="UP000436429"/>
    </source>
</evidence>
<feature type="region of interest" description="Disordered" evidence="1">
    <location>
        <begin position="20"/>
        <end position="61"/>
    </location>
</feature>
<name>A0A844RF51_EGGLN</name>
<feature type="compositionally biased region" description="Basic and acidic residues" evidence="1">
    <location>
        <begin position="20"/>
        <end position="29"/>
    </location>
</feature>
<feature type="region of interest" description="Disordered" evidence="1">
    <location>
        <begin position="102"/>
        <end position="314"/>
    </location>
</feature>
<keyword evidence="2" id="KW-1133">Transmembrane helix</keyword>
<feature type="compositionally biased region" description="Low complexity" evidence="1">
    <location>
        <begin position="213"/>
        <end position="233"/>
    </location>
</feature>
<dbReference type="Proteomes" id="UP000436429">
    <property type="component" value="Unassembled WGS sequence"/>
</dbReference>
<keyword evidence="2" id="KW-0472">Membrane</keyword>
<organism evidence="3 4">
    <name type="scientific">Eggerthella lenta</name>
    <name type="common">Eubacterium lentum</name>
    <dbReference type="NCBI Taxonomy" id="84112"/>
    <lineage>
        <taxon>Bacteria</taxon>
        <taxon>Bacillati</taxon>
        <taxon>Actinomycetota</taxon>
        <taxon>Coriobacteriia</taxon>
        <taxon>Eggerthellales</taxon>
        <taxon>Eggerthellaceae</taxon>
        <taxon>Eggerthella</taxon>
    </lineage>
</organism>
<evidence type="ECO:0000256" key="2">
    <source>
        <dbReference type="SAM" id="Phobius"/>
    </source>
</evidence>
<keyword evidence="2" id="KW-0812">Transmembrane</keyword>
<sequence>MVEPERTPVLTLDELLRLSGADRPDAAAHEEEDSEDVLRRLFSDAEEPPAAAEEPPSSAPLATAAATLASLFGVEEAARADGGDPLPADCAPSFDLFAAFGAASGDDAPESLSASPQQDSSDGGKDARPFSLSDALGVEAPAAPQRDEPAAPREEPRALRGRFASFGVGSAARQRPAAEQRRSEPQPAVKLQPVETPSSDGAESAAKPKGDEPAAFPTPAPAAAEPPTLSEPSASERARAAFDEKAARKRLPSGEERPSEPAEKASGKPAAARRPACAEGSDRKEVASADERKERFEEAPSKPKPPLAENPQDASVAQPVVPFAVGPATVPVRPVREARRTRGVDKAETPCAPASSGADGIEGRRRRFMFAGVALVAVAALAGSFALAMALDGGSAAVSGETSPLATLAVGPRQVGEGSVEYRYRVRGSDGGLGRAVERAEFGADGMLLRSFISVDFLSADQADAFLDDACEAFGDSLEDGSVSGASVSLVVGAQGQPVDRATYAELLRRGAIDCEVIER</sequence>
<gene>
    <name evidence="3" type="ORF">GO726_13560</name>
</gene>
<protein>
    <submittedName>
        <fullName evidence="3">Uncharacterized protein</fullName>
    </submittedName>
</protein>
<dbReference type="AlphaFoldDB" id="A0A844RF51"/>
<dbReference type="EMBL" id="WPOM01000041">
    <property type="protein sequence ID" value="MVN34183.1"/>
    <property type="molecule type" value="Genomic_DNA"/>
</dbReference>
<evidence type="ECO:0000313" key="3">
    <source>
        <dbReference type="EMBL" id="MVN34183.1"/>
    </source>
</evidence>
<comment type="caution">
    <text evidence="3">The sequence shown here is derived from an EMBL/GenBank/DDBJ whole genome shotgun (WGS) entry which is preliminary data.</text>
</comment>
<feature type="region of interest" description="Disordered" evidence="1">
    <location>
        <begin position="338"/>
        <end position="358"/>
    </location>
</feature>